<evidence type="ECO:0000256" key="1">
    <source>
        <dbReference type="ARBA" id="ARBA00008609"/>
    </source>
</evidence>
<dbReference type="Pfam" id="PF01571">
    <property type="entry name" value="GCV_T"/>
    <property type="match status" value="1"/>
</dbReference>
<dbReference type="Proteomes" id="UP000325134">
    <property type="component" value="Unassembled WGS sequence"/>
</dbReference>
<dbReference type="InterPro" id="IPR028896">
    <property type="entry name" value="GcvT/YgfZ/DmdA"/>
</dbReference>
<accession>A0A1M4Y6H9</accession>
<evidence type="ECO:0000313" key="8">
    <source>
        <dbReference type="Proteomes" id="UP000325134"/>
    </source>
</evidence>
<evidence type="ECO:0000259" key="3">
    <source>
        <dbReference type="Pfam" id="PF01266"/>
    </source>
</evidence>
<keyword evidence="2" id="KW-0560">Oxidoreductase</keyword>
<dbReference type="AlphaFoldDB" id="A0A1M4Y6H9"/>
<proteinExistence type="inferred from homology"/>
<dbReference type="SUPFAM" id="SSF101790">
    <property type="entry name" value="Aminomethyltransferase beta-barrel domain"/>
    <property type="match status" value="1"/>
</dbReference>
<dbReference type="PANTHER" id="PTHR43757">
    <property type="entry name" value="AMINOMETHYLTRANSFERASE"/>
    <property type="match status" value="1"/>
</dbReference>
<dbReference type="PANTHER" id="PTHR43757:SF2">
    <property type="entry name" value="AMINOMETHYLTRANSFERASE, MITOCHONDRIAL"/>
    <property type="match status" value="1"/>
</dbReference>
<dbReference type="InterPro" id="IPR013977">
    <property type="entry name" value="GcvT_C"/>
</dbReference>
<evidence type="ECO:0000259" key="6">
    <source>
        <dbReference type="Pfam" id="PF16350"/>
    </source>
</evidence>
<sequence length="835" mass="94108">MKTQVKALIVGGGAIGTSIAYHLAKAGWDDVMLIERDELTAGSTWHAAGLLPLFNMSYATTHIHKYSVDFYKTLEAETGLNAGFSVVGNLRMAQTQERMDEYMLYASTAETCGVPYEWLSPAQIKERWPLVRTEDLVGAIYHPTDGYINPADVTMAMAKGARQRGVTIERKWQADAFEWKGDHWDVTLTKMVEKGGNLVPSDEQIVVSAEHVVTASGNHAQRTARMLGIKIPAIPVEHQFIVTEPDAELVKFREAGNPEHPVLRDADAKWYVREERGGWILGPYERNAPARFEYGVPDSFRADLFPLDLERIEEEYMSMIHRIPSTETVGLKDDFNGPICYTPDGNPLVGPAPGLRNMWLAEGFSFGITAAGGTGYYLAQMMVEGEAEIDMASLDPKRYSSNWMTTEFAARKNEECYEHIYILHHPDEEREACRPLRTAPAYDRQKARGAQFGWVNGWERPNYFGPLDAPENFDHDARSFRRGGWWQYAVEEAKAIRNGVGLIDATAFTKHIVKGPGATQFLDWFTCNKLPKVGRINLTYALTDHGTTRTEYTIVRLKEHEYYLVSAGAWTEYDADFLRKAAEDKMDEFGYIEIQDVTTQWGVFAIAGPKSRDVLKEVIKDAEPETALSNKRFPWLSARRIELGMCPVNAIRVAYTGELGWELHHPIEMQNYLFDLLEQAGEKHGMKLVGARAQNWLRQEKSYRAFGTELGRDATPLEADLPRFVDLDKEFHGKDKLIETGVRVKCCTLLIDGPEDADPWGREALYTPEGERVGRLTSGGYSVAFEKSIGMGYVKPELAVEGTKLKVKMFDKLWDAVVTCDSPYDPKNETIRKDG</sequence>
<gene>
    <name evidence="7" type="ORF">SAMN05444279_11429</name>
</gene>
<dbReference type="Pfam" id="PF08669">
    <property type="entry name" value="GCV_T_C"/>
    <property type="match status" value="1"/>
</dbReference>
<dbReference type="InterPro" id="IPR032503">
    <property type="entry name" value="FAO_M"/>
</dbReference>
<dbReference type="InterPro" id="IPR029043">
    <property type="entry name" value="GcvT/YgfZ_C"/>
</dbReference>
<dbReference type="Pfam" id="PF16350">
    <property type="entry name" value="FAO_M"/>
    <property type="match status" value="1"/>
</dbReference>
<reference evidence="7 8" key="1">
    <citation type="submission" date="2016-11" db="EMBL/GenBank/DDBJ databases">
        <authorList>
            <person name="Varghese N."/>
            <person name="Submissions S."/>
        </authorList>
    </citation>
    <scope>NUCLEOTIDE SEQUENCE [LARGE SCALE GENOMIC DNA]</scope>
    <source>
        <strain evidence="7 8">DSM 29341</strain>
    </source>
</reference>
<dbReference type="GO" id="GO:0016491">
    <property type="term" value="F:oxidoreductase activity"/>
    <property type="evidence" value="ECO:0007669"/>
    <property type="project" value="UniProtKB-KW"/>
</dbReference>
<feature type="domain" description="FAD dependent oxidoreductase" evidence="3">
    <location>
        <begin position="7"/>
        <end position="381"/>
    </location>
</feature>
<organism evidence="7 8">
    <name type="scientific">Ruegeria intermedia</name>
    <dbReference type="NCBI Taxonomy" id="996115"/>
    <lineage>
        <taxon>Bacteria</taxon>
        <taxon>Pseudomonadati</taxon>
        <taxon>Pseudomonadota</taxon>
        <taxon>Alphaproteobacteria</taxon>
        <taxon>Rhodobacterales</taxon>
        <taxon>Roseobacteraceae</taxon>
        <taxon>Ruegeria</taxon>
    </lineage>
</organism>
<evidence type="ECO:0000313" key="7">
    <source>
        <dbReference type="EMBL" id="SHF01318.1"/>
    </source>
</evidence>
<dbReference type="EMBL" id="FQVK01000014">
    <property type="protein sequence ID" value="SHF01318.1"/>
    <property type="molecule type" value="Genomic_DNA"/>
</dbReference>
<feature type="domain" description="FAD dependent oxidoreductase central" evidence="6">
    <location>
        <begin position="384"/>
        <end position="438"/>
    </location>
</feature>
<dbReference type="Gene3D" id="2.40.30.110">
    <property type="entry name" value="Aminomethyltransferase beta-barrel domains"/>
    <property type="match status" value="1"/>
</dbReference>
<dbReference type="Gene3D" id="3.30.70.1400">
    <property type="entry name" value="Aminomethyltransferase beta-barrel domains"/>
    <property type="match status" value="1"/>
</dbReference>
<dbReference type="InterPro" id="IPR006076">
    <property type="entry name" value="FAD-dep_OxRdtase"/>
</dbReference>
<dbReference type="InterPro" id="IPR006222">
    <property type="entry name" value="GCVT_N"/>
</dbReference>
<comment type="similarity">
    <text evidence="1">Belongs to the GcvT family.</text>
</comment>
<name>A0A1M4Y6H9_9RHOB</name>
<evidence type="ECO:0000259" key="4">
    <source>
        <dbReference type="Pfam" id="PF01571"/>
    </source>
</evidence>
<feature type="domain" description="GCVT N-terminal" evidence="4">
    <location>
        <begin position="442"/>
        <end position="729"/>
    </location>
</feature>
<feature type="domain" description="Aminomethyltransferase C-terminal" evidence="5">
    <location>
        <begin position="746"/>
        <end position="825"/>
    </location>
</feature>
<dbReference type="InterPro" id="IPR036188">
    <property type="entry name" value="FAD/NAD-bd_sf"/>
</dbReference>
<dbReference type="OrthoDB" id="7156675at2"/>
<dbReference type="Gene3D" id="3.30.9.10">
    <property type="entry name" value="D-Amino Acid Oxidase, subunit A, domain 2"/>
    <property type="match status" value="1"/>
</dbReference>
<dbReference type="SUPFAM" id="SSF103025">
    <property type="entry name" value="Folate-binding domain"/>
    <property type="match status" value="1"/>
</dbReference>
<evidence type="ECO:0000256" key="2">
    <source>
        <dbReference type="ARBA" id="ARBA00023002"/>
    </source>
</evidence>
<dbReference type="Gene3D" id="3.30.1360.120">
    <property type="entry name" value="Probable tRNA modification gtpase trme, domain 1"/>
    <property type="match status" value="1"/>
</dbReference>
<dbReference type="InterPro" id="IPR027266">
    <property type="entry name" value="TrmE/GcvT-like"/>
</dbReference>
<dbReference type="RefSeq" id="WP_149776154.1">
    <property type="nucleotide sequence ID" value="NZ_FQVK01000014.1"/>
</dbReference>
<protein>
    <submittedName>
        <fullName evidence="7">Dimethylglycine dehydrogenase</fullName>
    </submittedName>
</protein>
<dbReference type="Gene3D" id="3.50.50.60">
    <property type="entry name" value="FAD/NAD(P)-binding domain"/>
    <property type="match status" value="1"/>
</dbReference>
<keyword evidence="8" id="KW-1185">Reference proteome</keyword>
<dbReference type="SUPFAM" id="SSF51905">
    <property type="entry name" value="FAD/NAD(P)-binding domain"/>
    <property type="match status" value="1"/>
</dbReference>
<dbReference type="Pfam" id="PF01266">
    <property type="entry name" value="DAO"/>
    <property type="match status" value="1"/>
</dbReference>
<dbReference type="SUPFAM" id="SSF54373">
    <property type="entry name" value="FAD-linked reductases, C-terminal domain"/>
    <property type="match status" value="1"/>
</dbReference>
<evidence type="ECO:0000259" key="5">
    <source>
        <dbReference type="Pfam" id="PF08669"/>
    </source>
</evidence>